<feature type="domain" description="TaqI-like C-terminal specificity" evidence="9">
    <location>
        <begin position="807"/>
        <end position="945"/>
    </location>
</feature>
<evidence type="ECO:0000313" key="11">
    <source>
        <dbReference type="EMBL" id="MBZ2166635.1"/>
    </source>
</evidence>
<reference evidence="12" key="1">
    <citation type="journal article" date="2022" name="Microbiol. Resour. Announc.">
        <title>Draft Genome Sequence of a Methanogenic Archaeon from West Spitsbergen Permafrost.</title>
        <authorList>
            <person name="Trubitsyn V."/>
            <person name="Rivkina E."/>
            <person name="Shcherbakova V."/>
        </authorList>
    </citation>
    <scope>NUCLEOTIDE SEQUENCE [LARGE SCALE GENOMIC DNA]</scope>
    <source>
        <strain evidence="12">VT</strain>
    </source>
</reference>
<organism evidence="11 12">
    <name type="scientific">Methanobacterium spitsbergense</name>
    <dbReference type="NCBI Taxonomy" id="2874285"/>
    <lineage>
        <taxon>Archaea</taxon>
        <taxon>Methanobacteriati</taxon>
        <taxon>Methanobacteriota</taxon>
        <taxon>Methanomada group</taxon>
        <taxon>Methanobacteria</taxon>
        <taxon>Methanobacteriales</taxon>
        <taxon>Methanobacteriaceae</taxon>
        <taxon>Methanobacterium</taxon>
    </lineage>
</organism>
<evidence type="ECO:0000313" key="12">
    <source>
        <dbReference type="Proteomes" id="UP000825933"/>
    </source>
</evidence>
<dbReference type="EC" id="2.1.1.72" evidence="1"/>
<feature type="domain" description="MmeI-like N-terminal" evidence="10">
    <location>
        <begin position="47"/>
        <end position="185"/>
    </location>
</feature>
<name>A0A8T5V4N7_9EURY</name>
<dbReference type="AlphaFoldDB" id="A0A8T5V4N7"/>
<dbReference type="InterPro" id="IPR023135">
    <property type="entry name" value="N6_DNA_MeTrfase_TaqI_C"/>
</dbReference>
<dbReference type="Proteomes" id="UP000825933">
    <property type="component" value="Unassembled WGS sequence"/>
</dbReference>
<evidence type="ECO:0000256" key="6">
    <source>
        <dbReference type="ARBA" id="ARBA00023125"/>
    </source>
</evidence>
<dbReference type="Pfam" id="PF12950">
    <property type="entry name" value="TaqI_C"/>
    <property type="match status" value="1"/>
</dbReference>
<dbReference type="InterPro" id="IPR050953">
    <property type="entry name" value="N4_N6_ade-DNA_methylase"/>
</dbReference>
<proteinExistence type="predicted"/>
<gene>
    <name evidence="11" type="ORF">K8N75_11355</name>
</gene>
<dbReference type="Gene3D" id="3.40.50.150">
    <property type="entry name" value="Vaccinia Virus protein VP39"/>
    <property type="match status" value="1"/>
</dbReference>
<dbReference type="InterPro" id="IPR046817">
    <property type="entry name" value="MmeI_N"/>
</dbReference>
<keyword evidence="6" id="KW-0238">DNA-binding</keyword>
<sequence length="1072" mass="126203">MKNNLFNQDSIKKYTNNFILTEQKQKRLKRYIERVQNNEFKGETKGYPAFLKFLEDILDYEEDKHISFDDNVDIGSDRVEFALKDNDGKFMVIELKGQNADLDKPQNRANDKRTPVEQAFGYAQHSSKKSGLVQWILVSNYKEFRLYNYEKRLGEYISFNVEDLLNEDEFKYFMFAFSKESHVDLKAINDVVNENYIEKTQLANNFYNLFNETRLMIFKELHELHRMDKNDAISNAQTILDRFIFISFSSSRNLLPPDIARNILLDRIKSENIRDHEIWRDLNYLFIDVNEGNKDRNISEYNGGLFKEDLTDIKLKDIINDKNFFKDVYQKWNFKEFEDRLGKEINKSTLQRINPIYINLLIISYFDFSEENKEDNKHKLDIEILGHIFENSIGDIEELKEDSKGRRKKEGIFYTPDYITDYICKNTIIPYLGSSGNVNTVDELLKEFSAGREVEKLDEKLKNIKIIDPACGSGAFLNKATDILLDIHKGIFKIKKGYKTSIPMRVGKGKGRKTENVQHMDIGVYVFDALSKRREILLDNIYGVDLNSESVEITKLSLFLKVCEKGKKLPKLDNNIKCGNSLIDDSDFTDKPFKWEEEFPEIFNNGGFDIVIGNPPYGIFIDEYVMNYYSTHFPLTQYKMNLYILFIERMLQIFNNSIVHFIIPKSLLFNSYHGMLRKELLLKTEINEIFTITEKVFADAEVGGSLLLKFTLNDTPNPENNIKLRTAEKVQNVKMQSGIKENYIPQEYFLSIPNYEISFLSSSSQVLLTKLLKLKTIHDFYILKNGLNPGNIKHILISNKKETSFFKPIIWGRDITRYDINWSGQYVNYDKRITSTISIADLQSKPGMKKQNKVDLRWRTPDIFENEKIVIRKTGDSLICCYDDKNFYFDTLVHGIYLKDKNFSLKFLMAILNSYPATYFYRLLHDIKGKIFAKISLKNLGMFPLPEIGLDEQQPFIERADIMLHLNRQLQNEINGFKYWIQKEFHVEKLSKKLEKYYELSKDEFIIEMRKKKVNTKSRKNREYLEREFSESIKITNPLLQEIELTNNEIDQMVYKLYRLTDDEIKIIEDSV</sequence>
<dbReference type="PROSITE" id="PS00092">
    <property type="entry name" value="N6_MTASE"/>
    <property type="match status" value="1"/>
</dbReference>
<evidence type="ECO:0000259" key="8">
    <source>
        <dbReference type="Pfam" id="PF07669"/>
    </source>
</evidence>
<dbReference type="Gene3D" id="3.90.220.10">
    <property type="entry name" value="Adenine-n6-DNA-methyltransferase Taqi, Chain A, domain 2"/>
    <property type="match status" value="1"/>
</dbReference>
<evidence type="ECO:0000256" key="4">
    <source>
        <dbReference type="ARBA" id="ARBA00022691"/>
    </source>
</evidence>
<evidence type="ECO:0000256" key="3">
    <source>
        <dbReference type="ARBA" id="ARBA00022679"/>
    </source>
</evidence>
<dbReference type="EMBL" id="JAIOUQ010000014">
    <property type="protein sequence ID" value="MBZ2166635.1"/>
    <property type="molecule type" value="Genomic_DNA"/>
</dbReference>
<dbReference type="GO" id="GO:0032259">
    <property type="term" value="P:methylation"/>
    <property type="evidence" value="ECO:0007669"/>
    <property type="project" value="UniProtKB-KW"/>
</dbReference>
<dbReference type="SUPFAM" id="SSF116734">
    <property type="entry name" value="DNA methylase specificity domain"/>
    <property type="match status" value="1"/>
</dbReference>
<dbReference type="RefSeq" id="WP_223792182.1">
    <property type="nucleotide sequence ID" value="NZ_JAIOUQ010000014.1"/>
</dbReference>
<accession>A0A8T5V4N7</accession>
<feature type="domain" description="Type II methyltransferase M.TaqI-like" evidence="8">
    <location>
        <begin position="540"/>
        <end position="697"/>
    </location>
</feature>
<dbReference type="PRINTS" id="PR00507">
    <property type="entry name" value="N12N6MTFRASE"/>
</dbReference>
<comment type="caution">
    <text evidence="11">The sequence shown here is derived from an EMBL/GenBank/DDBJ whole genome shotgun (WGS) entry which is preliminary data.</text>
</comment>
<dbReference type="GO" id="GO:0009307">
    <property type="term" value="P:DNA restriction-modification system"/>
    <property type="evidence" value="ECO:0007669"/>
    <property type="project" value="UniProtKB-KW"/>
</dbReference>
<evidence type="ECO:0000259" key="10">
    <source>
        <dbReference type="Pfam" id="PF20464"/>
    </source>
</evidence>
<dbReference type="InterPro" id="IPR002052">
    <property type="entry name" value="DNA_methylase_N6_adenine_CS"/>
</dbReference>
<dbReference type="GO" id="GO:0003677">
    <property type="term" value="F:DNA binding"/>
    <property type="evidence" value="ECO:0007669"/>
    <property type="project" value="UniProtKB-KW"/>
</dbReference>
<dbReference type="InterPro" id="IPR025931">
    <property type="entry name" value="TaqI_C"/>
</dbReference>
<evidence type="ECO:0000259" key="9">
    <source>
        <dbReference type="Pfam" id="PF12950"/>
    </source>
</evidence>
<dbReference type="PANTHER" id="PTHR33841:SF1">
    <property type="entry name" value="DNA METHYLTRANSFERASE A"/>
    <property type="match status" value="1"/>
</dbReference>
<comment type="catalytic activity">
    <reaction evidence="7">
        <text>a 2'-deoxyadenosine in DNA + S-adenosyl-L-methionine = an N(6)-methyl-2'-deoxyadenosine in DNA + S-adenosyl-L-homocysteine + H(+)</text>
        <dbReference type="Rhea" id="RHEA:15197"/>
        <dbReference type="Rhea" id="RHEA-COMP:12418"/>
        <dbReference type="Rhea" id="RHEA-COMP:12419"/>
        <dbReference type="ChEBI" id="CHEBI:15378"/>
        <dbReference type="ChEBI" id="CHEBI:57856"/>
        <dbReference type="ChEBI" id="CHEBI:59789"/>
        <dbReference type="ChEBI" id="CHEBI:90615"/>
        <dbReference type="ChEBI" id="CHEBI:90616"/>
        <dbReference type="EC" id="2.1.1.72"/>
    </reaction>
</comment>
<keyword evidence="2 11" id="KW-0489">Methyltransferase</keyword>
<evidence type="ECO:0000256" key="1">
    <source>
        <dbReference type="ARBA" id="ARBA00011900"/>
    </source>
</evidence>
<keyword evidence="12" id="KW-1185">Reference proteome</keyword>
<dbReference type="PANTHER" id="PTHR33841">
    <property type="entry name" value="DNA METHYLTRANSFERASE YEEA-RELATED"/>
    <property type="match status" value="1"/>
</dbReference>
<protein>
    <recommendedName>
        <fullName evidence="1">site-specific DNA-methyltransferase (adenine-specific)</fullName>
        <ecNumber evidence="1">2.1.1.72</ecNumber>
    </recommendedName>
</protein>
<evidence type="ECO:0000256" key="7">
    <source>
        <dbReference type="ARBA" id="ARBA00047942"/>
    </source>
</evidence>
<keyword evidence="5" id="KW-0680">Restriction system</keyword>
<dbReference type="Pfam" id="PF20464">
    <property type="entry name" value="MmeI_N"/>
    <property type="match status" value="1"/>
</dbReference>
<keyword evidence="3" id="KW-0808">Transferase</keyword>
<dbReference type="GO" id="GO:0009007">
    <property type="term" value="F:site-specific DNA-methyltransferase (adenine-specific) activity"/>
    <property type="evidence" value="ECO:0007669"/>
    <property type="project" value="UniProtKB-EC"/>
</dbReference>
<dbReference type="SUPFAM" id="SSF53335">
    <property type="entry name" value="S-adenosyl-L-methionine-dependent methyltransferases"/>
    <property type="match status" value="1"/>
</dbReference>
<dbReference type="Pfam" id="PF07669">
    <property type="entry name" value="Eco57I"/>
    <property type="match status" value="1"/>
</dbReference>
<evidence type="ECO:0000256" key="2">
    <source>
        <dbReference type="ARBA" id="ARBA00022603"/>
    </source>
</evidence>
<dbReference type="InterPro" id="IPR011639">
    <property type="entry name" value="MethylTrfase_TaqI-like_dom"/>
</dbReference>
<dbReference type="InterPro" id="IPR029063">
    <property type="entry name" value="SAM-dependent_MTases_sf"/>
</dbReference>
<keyword evidence="4" id="KW-0949">S-adenosyl-L-methionine</keyword>
<evidence type="ECO:0000256" key="5">
    <source>
        <dbReference type="ARBA" id="ARBA00022747"/>
    </source>
</evidence>